<reference evidence="3" key="1">
    <citation type="submission" date="2017-12" db="EMBL/GenBank/DDBJ databases">
        <title>Phylogenetic diversity of female urinary microbiome.</title>
        <authorList>
            <person name="Thomas-White K."/>
            <person name="Wolfe A.J."/>
        </authorList>
    </citation>
    <scope>NUCLEOTIDE SEQUENCE [LARGE SCALE GENOMIC DNA]</scope>
    <source>
        <strain evidence="3">UMB0023</strain>
    </source>
</reference>
<protein>
    <submittedName>
        <fullName evidence="2">Uncharacterized protein</fullName>
    </submittedName>
</protein>
<feature type="region of interest" description="Disordered" evidence="1">
    <location>
        <begin position="22"/>
        <end position="60"/>
    </location>
</feature>
<organism evidence="2 3">
    <name type="scientific">Neisseria perflava</name>
    <dbReference type="NCBI Taxonomy" id="33053"/>
    <lineage>
        <taxon>Bacteria</taxon>
        <taxon>Pseudomonadati</taxon>
        <taxon>Pseudomonadota</taxon>
        <taxon>Betaproteobacteria</taxon>
        <taxon>Neisseriales</taxon>
        <taxon>Neisseriaceae</taxon>
        <taxon>Neisseria</taxon>
    </lineage>
</organism>
<keyword evidence="3" id="KW-1185">Reference proteome</keyword>
<dbReference type="EMBL" id="CP136962">
    <property type="protein sequence ID" value="WOS99091.1"/>
    <property type="molecule type" value="Genomic_DNA"/>
</dbReference>
<evidence type="ECO:0000313" key="3">
    <source>
        <dbReference type="Proteomes" id="UP000234781"/>
    </source>
</evidence>
<gene>
    <name evidence="2" type="ORF">CYJ98_005435</name>
</gene>
<evidence type="ECO:0000256" key="1">
    <source>
        <dbReference type="SAM" id="MobiDB-lite"/>
    </source>
</evidence>
<dbReference type="Proteomes" id="UP000234781">
    <property type="component" value="Chromosome"/>
</dbReference>
<proteinExistence type="predicted"/>
<reference evidence="2 3" key="2">
    <citation type="submission" date="2023-10" db="EMBL/GenBank/DDBJ databases">
        <authorList>
            <person name="Choi B."/>
        </authorList>
    </citation>
    <scope>NUCLEOTIDE SEQUENCE [LARGE SCALE GENOMIC DNA]</scope>
    <source>
        <strain evidence="2 3">UMB0023</strain>
    </source>
</reference>
<evidence type="ECO:0000313" key="2">
    <source>
        <dbReference type="EMBL" id="WOS99091.1"/>
    </source>
</evidence>
<accession>A0AAF0YUU4</accession>
<feature type="compositionally biased region" description="Basic residues" evidence="1">
    <location>
        <begin position="42"/>
        <end position="55"/>
    </location>
</feature>
<dbReference type="AlphaFoldDB" id="A0AAF0YUU4"/>
<dbReference type="RefSeq" id="WP_143485326.1">
    <property type="nucleotide sequence ID" value="NZ_CP136962.1"/>
</dbReference>
<name>A0AAF0YUU4_NEIPE</name>
<sequence>MAIPFLVAGAAVLLGAAIVGSRSDSSDNNDDNDNDQAAQAKAAKKQAAKERKKAQKQASKQLLREQFDTRLSETQETIENNVVPYFSMKFGGHCSIKEYINENNQYNFFGISTQNTEMQPLHKTEVNLNYVKTMYDVEITPDIDLHYALQEIEDSQLTLQEAQQLKQSILQTSMKLRGNNL</sequence>